<protein>
    <submittedName>
        <fullName evidence="1">Uncharacterized protein</fullName>
    </submittedName>
</protein>
<evidence type="ECO:0000313" key="2">
    <source>
        <dbReference type="Proteomes" id="UP000178912"/>
    </source>
</evidence>
<evidence type="ECO:0000313" key="1">
    <source>
        <dbReference type="EMBL" id="CZT05688.1"/>
    </source>
</evidence>
<proteinExistence type="predicted"/>
<dbReference type="Proteomes" id="UP000178912">
    <property type="component" value="Unassembled WGS sequence"/>
</dbReference>
<organism evidence="1 2">
    <name type="scientific">Rhynchosporium agropyri</name>
    <dbReference type="NCBI Taxonomy" id="914238"/>
    <lineage>
        <taxon>Eukaryota</taxon>
        <taxon>Fungi</taxon>
        <taxon>Dikarya</taxon>
        <taxon>Ascomycota</taxon>
        <taxon>Pezizomycotina</taxon>
        <taxon>Leotiomycetes</taxon>
        <taxon>Helotiales</taxon>
        <taxon>Ploettnerulaceae</taxon>
        <taxon>Rhynchosporium</taxon>
    </lineage>
</organism>
<keyword evidence="2" id="KW-1185">Reference proteome</keyword>
<dbReference type="EMBL" id="FJUX01000079">
    <property type="protein sequence ID" value="CZT05688.1"/>
    <property type="molecule type" value="Genomic_DNA"/>
</dbReference>
<name>A0A1E1L7T0_9HELO</name>
<accession>A0A1E1L7T0</accession>
<sequence>MGMRSRYCTYNISRACLLEWMSSDHQFGDIRGCLHSWLVLFEFWALKGWLSGFAFKKRRLIISNLILNADKKCTSRACFSENNHNLIELKRNYVVERSRSFR</sequence>
<dbReference type="AlphaFoldDB" id="A0A1E1L7T0"/>
<reference evidence="2" key="1">
    <citation type="submission" date="2016-03" db="EMBL/GenBank/DDBJ databases">
        <authorList>
            <person name="Guldener U."/>
        </authorList>
    </citation>
    <scope>NUCLEOTIDE SEQUENCE [LARGE SCALE GENOMIC DNA]</scope>
    <source>
        <strain evidence="2">04CH-RAC-A.6.1</strain>
    </source>
</reference>
<gene>
    <name evidence="1" type="ORF">RAG0_11683</name>
</gene>